<proteinExistence type="predicted"/>
<evidence type="ECO:0000313" key="1">
    <source>
        <dbReference type="EMBL" id="TEY56593.1"/>
    </source>
</evidence>
<reference evidence="1 2" key="1">
    <citation type="submission" date="2017-11" db="EMBL/GenBank/DDBJ databases">
        <title>Comparative genomics of Botrytis spp.</title>
        <authorList>
            <person name="Valero-Jimenez C.A."/>
            <person name="Tapia P."/>
            <person name="Veloso J."/>
            <person name="Silva-Moreno E."/>
            <person name="Staats M."/>
            <person name="Valdes J.H."/>
            <person name="Van Kan J.A.L."/>
        </authorList>
    </citation>
    <scope>NUCLEOTIDE SEQUENCE [LARGE SCALE GENOMIC DNA]</scope>
    <source>
        <strain evidence="1 2">MUCL2830</strain>
    </source>
</reference>
<comment type="caution">
    <text evidence="1">The sequence shown here is derived from an EMBL/GenBank/DDBJ whole genome shotgun (WGS) entry which is preliminary data.</text>
</comment>
<organism evidence="1 2">
    <name type="scientific">Botryotinia calthae</name>
    <dbReference type="NCBI Taxonomy" id="38488"/>
    <lineage>
        <taxon>Eukaryota</taxon>
        <taxon>Fungi</taxon>
        <taxon>Dikarya</taxon>
        <taxon>Ascomycota</taxon>
        <taxon>Pezizomycotina</taxon>
        <taxon>Leotiomycetes</taxon>
        <taxon>Helotiales</taxon>
        <taxon>Sclerotiniaceae</taxon>
        <taxon>Botryotinia</taxon>
    </lineage>
</organism>
<dbReference type="AlphaFoldDB" id="A0A4Y8CXZ7"/>
<name>A0A4Y8CXZ7_9HELO</name>
<evidence type="ECO:0000313" key="2">
    <source>
        <dbReference type="Proteomes" id="UP000297299"/>
    </source>
</evidence>
<keyword evidence="2" id="KW-1185">Reference proteome</keyword>
<protein>
    <submittedName>
        <fullName evidence="1">Uncharacterized protein</fullName>
    </submittedName>
</protein>
<dbReference type="Proteomes" id="UP000297299">
    <property type="component" value="Unassembled WGS sequence"/>
</dbReference>
<sequence>MNRKADELDYDKGDNKVEKRLKIRRGTEDLPVGMGEAVDDLAFTLQFELWVMRGFESMEKTMD</sequence>
<dbReference type="EMBL" id="PHWZ01000224">
    <property type="protein sequence ID" value="TEY56593.1"/>
    <property type="molecule type" value="Genomic_DNA"/>
</dbReference>
<accession>A0A4Y8CXZ7</accession>
<gene>
    <name evidence="1" type="ORF">BOTCAL_0224g00100</name>
</gene>